<protein>
    <submittedName>
        <fullName evidence="7">Glycosyl transferase</fullName>
    </submittedName>
</protein>
<gene>
    <name evidence="7" type="ORF">CVO76_07705</name>
</gene>
<dbReference type="EMBL" id="CP024915">
    <property type="protein sequence ID" value="AUZ87527.1"/>
    <property type="molecule type" value="Genomic_DNA"/>
</dbReference>
<organism evidence="7 8">
    <name type="scientific">Arthrobacter agilis</name>
    <dbReference type="NCBI Taxonomy" id="37921"/>
    <lineage>
        <taxon>Bacteria</taxon>
        <taxon>Bacillati</taxon>
        <taxon>Actinomycetota</taxon>
        <taxon>Actinomycetes</taxon>
        <taxon>Micrococcales</taxon>
        <taxon>Micrococcaceae</taxon>
        <taxon>Arthrobacter</taxon>
    </lineage>
</organism>
<evidence type="ECO:0000313" key="7">
    <source>
        <dbReference type="EMBL" id="AUZ87527.1"/>
    </source>
</evidence>
<proteinExistence type="inferred from homology"/>
<feature type="domain" description="Galactofuranosyltransferase-2 C-terminal" evidence="6">
    <location>
        <begin position="476"/>
        <end position="664"/>
    </location>
</feature>
<evidence type="ECO:0000259" key="6">
    <source>
        <dbReference type="Pfam" id="PF19320"/>
    </source>
</evidence>
<dbReference type="Pfam" id="PF13641">
    <property type="entry name" value="Glyco_tranf_2_3"/>
    <property type="match status" value="1"/>
</dbReference>
<evidence type="ECO:0000259" key="5">
    <source>
        <dbReference type="Pfam" id="PF17994"/>
    </source>
</evidence>
<evidence type="ECO:0000256" key="2">
    <source>
        <dbReference type="ARBA" id="ARBA00006739"/>
    </source>
</evidence>
<dbReference type="PANTHER" id="PTHR43179">
    <property type="entry name" value="RHAMNOSYLTRANSFERASE WBBL"/>
    <property type="match status" value="1"/>
</dbReference>
<dbReference type="InterPro" id="IPR040492">
    <property type="entry name" value="GlfT2_N"/>
</dbReference>
<dbReference type="PANTHER" id="PTHR43179:SF12">
    <property type="entry name" value="GALACTOFURANOSYLTRANSFERASE GLFT2"/>
    <property type="match status" value="1"/>
</dbReference>
<dbReference type="Proteomes" id="UP000239187">
    <property type="component" value="Chromosome"/>
</dbReference>
<comment type="pathway">
    <text evidence="1">Cell wall biogenesis; cell wall polysaccharide biosynthesis.</text>
</comment>
<dbReference type="Pfam" id="PF17994">
    <property type="entry name" value="Glft2_N"/>
    <property type="match status" value="1"/>
</dbReference>
<dbReference type="RefSeq" id="WP_208741550.1">
    <property type="nucleotide sequence ID" value="NZ_CP024915.1"/>
</dbReference>
<evidence type="ECO:0000256" key="3">
    <source>
        <dbReference type="ARBA" id="ARBA00022676"/>
    </source>
</evidence>
<dbReference type="AlphaFoldDB" id="A0A2L0UE80"/>
<accession>A0A2L0UE80</accession>
<dbReference type="InterPro" id="IPR029044">
    <property type="entry name" value="Nucleotide-diphossugar_trans"/>
</dbReference>
<comment type="similarity">
    <text evidence="2">Belongs to the glycosyltransferase 2 family.</text>
</comment>
<evidence type="ECO:0000256" key="4">
    <source>
        <dbReference type="ARBA" id="ARBA00022679"/>
    </source>
</evidence>
<reference evidence="7 8" key="1">
    <citation type="submission" date="2017-11" db="EMBL/GenBank/DDBJ databases">
        <title>Draft genome of Arthrobacter agilis strain UMCV2, a plant growth-promoting rhizobacterium and biocontrol capacity of phytopathogenic fungi.</title>
        <authorList>
            <person name="Martinez-Camara R."/>
            <person name="Santoyo G."/>
            <person name="Moreno-Hagelsieb G."/>
            <person name="Valencia-Cantero E."/>
        </authorList>
    </citation>
    <scope>NUCLEOTIDE SEQUENCE [LARGE SCALE GENOMIC DNA]</scope>
    <source>
        <strain evidence="7 8">UMCV2</strain>
    </source>
</reference>
<evidence type="ECO:0000256" key="1">
    <source>
        <dbReference type="ARBA" id="ARBA00004776"/>
    </source>
</evidence>
<dbReference type="SUPFAM" id="SSF53448">
    <property type="entry name" value="Nucleotide-diphospho-sugar transferases"/>
    <property type="match status" value="1"/>
</dbReference>
<dbReference type="Gene3D" id="3.90.550.60">
    <property type="match status" value="1"/>
</dbReference>
<keyword evidence="3" id="KW-0328">Glycosyltransferase</keyword>
<dbReference type="InterPro" id="IPR045699">
    <property type="entry name" value="GlfT2_C"/>
</dbReference>
<name>A0A2L0UE80_9MICC</name>
<dbReference type="Pfam" id="PF19320">
    <property type="entry name" value="GlfT2_domain3"/>
    <property type="match status" value="1"/>
</dbReference>
<feature type="domain" description="Galactofuranosyltransferase GlfT2 N-terminal" evidence="5">
    <location>
        <begin position="79"/>
        <end position="192"/>
    </location>
</feature>
<evidence type="ECO:0000313" key="8">
    <source>
        <dbReference type="Proteomes" id="UP000239187"/>
    </source>
</evidence>
<sequence>MTIGATQDSSSRTGSDSAVLQVVHKVVLPVEGDTDVLPLYVDFSPARRVVDPSRRAIRQGAPKTAATPPALSHQRSDFIVGRSSLKLPAHQRVSLGTYFNAFPASYWRRHTPVRSVRLRVEVGVEDGAEASVIVYRSSPRGTSNRVDSATTTGNGELVFDLPLTAFVDGGWYWFDLVAHDKEVLLTRADWSVPAASARSHGSLSIAVTTFNRPEYAVRHMTTLADDADLLEVLDRLIIVDQGNDLVADQDGYASAAARLGERFRLVEQANLGGSGGFARGMEEALRADDSGYVLLLDDDVSIETEGILRALHFANFTTDPTIVGGHMFNLYERSVLHTFGEQVDRRRFFWGPAAKSLEGHDFAERNLRMTPWMHRRVDVDYNGWWMCLIPLEIVREIGLALPVFIKWDDAEYGVRAQKAGFSTVTLPGAAVWHMPWTEKDDTIDWQAYYHQRNRWVAALSHSPFDRGGRMPFESFALDVRHLLSMQYSAVAVRVKALDDVLEGPGHLHATLGERLQWVRTTRRDFTDARVLPNISDFPEVRERNSHQNIQEPATVLESLVRAALAMASQPRRVSADAAERPTVEVPAMDARWWRLTRFDSALVTASDGTGASWYRRDRKMFFSLLGQTVSRHWRLVSNWPELRGQYREALPGFTSRQAWNETFRRFSKETEGDTAD</sequence>
<dbReference type="GO" id="GO:0016757">
    <property type="term" value="F:glycosyltransferase activity"/>
    <property type="evidence" value="ECO:0007669"/>
    <property type="project" value="UniProtKB-KW"/>
</dbReference>
<keyword evidence="4 7" id="KW-0808">Transferase</keyword>